<dbReference type="AlphaFoldDB" id="A0A4Q7V7S6"/>
<dbReference type="Proteomes" id="UP000291591">
    <property type="component" value="Unassembled WGS sequence"/>
</dbReference>
<gene>
    <name evidence="3" type="ORF">EV383_5826</name>
</gene>
<evidence type="ECO:0000259" key="2">
    <source>
        <dbReference type="Pfam" id="PF01575"/>
    </source>
</evidence>
<protein>
    <submittedName>
        <fullName evidence="3">MaoC dehydratase-like protein</fullName>
    </submittedName>
</protein>
<sequence>MKKRILIQDDVDAFGLVSGATGLIHTEPAYAATTRFGATLVPGILLAAIVAQELPSGWTALNLRFVAPVRVGTPFEILVGPDKGDLAIEVRTPDGAAVLGTATRPW</sequence>
<organism evidence="3 4">
    <name type="scientific">Pseudonocardia sediminis</name>
    <dbReference type="NCBI Taxonomy" id="1397368"/>
    <lineage>
        <taxon>Bacteria</taxon>
        <taxon>Bacillati</taxon>
        <taxon>Actinomycetota</taxon>
        <taxon>Actinomycetes</taxon>
        <taxon>Pseudonocardiales</taxon>
        <taxon>Pseudonocardiaceae</taxon>
        <taxon>Pseudonocardia</taxon>
    </lineage>
</organism>
<evidence type="ECO:0000313" key="4">
    <source>
        <dbReference type="Proteomes" id="UP000291591"/>
    </source>
</evidence>
<feature type="domain" description="MaoC-like" evidence="2">
    <location>
        <begin position="6"/>
        <end position="73"/>
    </location>
</feature>
<comment type="similarity">
    <text evidence="1">Belongs to the enoyl-CoA hydratase/isomerase family.</text>
</comment>
<name>A0A4Q7V7S6_PSEST</name>
<proteinExistence type="inferred from homology"/>
<comment type="caution">
    <text evidence="3">The sequence shown here is derived from an EMBL/GenBank/DDBJ whole genome shotgun (WGS) entry which is preliminary data.</text>
</comment>
<keyword evidence="4" id="KW-1185">Reference proteome</keyword>
<dbReference type="InterPro" id="IPR029069">
    <property type="entry name" value="HotDog_dom_sf"/>
</dbReference>
<dbReference type="Gene3D" id="3.10.129.10">
    <property type="entry name" value="Hotdog Thioesterase"/>
    <property type="match status" value="1"/>
</dbReference>
<dbReference type="EMBL" id="SHKL01000001">
    <property type="protein sequence ID" value="RZT88873.1"/>
    <property type="molecule type" value="Genomic_DNA"/>
</dbReference>
<dbReference type="Pfam" id="PF01575">
    <property type="entry name" value="MaoC_dehydratas"/>
    <property type="match status" value="1"/>
</dbReference>
<accession>A0A4Q7V7S6</accession>
<dbReference type="InterPro" id="IPR002539">
    <property type="entry name" value="MaoC-like_dom"/>
</dbReference>
<dbReference type="RefSeq" id="WP_130292982.1">
    <property type="nucleotide sequence ID" value="NZ_SHKL01000001.1"/>
</dbReference>
<dbReference type="OrthoDB" id="9796589at2"/>
<evidence type="ECO:0000256" key="1">
    <source>
        <dbReference type="ARBA" id="ARBA00005254"/>
    </source>
</evidence>
<evidence type="ECO:0000313" key="3">
    <source>
        <dbReference type="EMBL" id="RZT88873.1"/>
    </source>
</evidence>
<reference evidence="3 4" key="1">
    <citation type="submission" date="2019-02" db="EMBL/GenBank/DDBJ databases">
        <title>Sequencing the genomes of 1000 actinobacteria strains.</title>
        <authorList>
            <person name="Klenk H.-P."/>
        </authorList>
    </citation>
    <scope>NUCLEOTIDE SEQUENCE [LARGE SCALE GENOMIC DNA]</scope>
    <source>
        <strain evidence="3 4">DSM 45779</strain>
    </source>
</reference>
<dbReference type="SUPFAM" id="SSF54637">
    <property type="entry name" value="Thioesterase/thiol ester dehydrase-isomerase"/>
    <property type="match status" value="1"/>
</dbReference>